<keyword evidence="1" id="KW-0472">Membrane</keyword>
<protein>
    <recommendedName>
        <fullName evidence="4">Alpha-1,2-mannosyltransferase</fullName>
    </recommendedName>
</protein>
<dbReference type="InParanoid" id="D8PVX6"/>
<dbReference type="InterPro" id="IPR021848">
    <property type="entry name" value="HODM_asu-like"/>
</dbReference>
<reference evidence="2 3" key="1">
    <citation type="journal article" date="2010" name="Nat. Biotechnol.">
        <title>Genome sequence of the model mushroom Schizophyllum commune.</title>
        <authorList>
            <person name="Ohm R.A."/>
            <person name="de Jong J.F."/>
            <person name="Lugones L.G."/>
            <person name="Aerts A."/>
            <person name="Kothe E."/>
            <person name="Stajich J.E."/>
            <person name="de Vries R.P."/>
            <person name="Record E."/>
            <person name="Levasseur A."/>
            <person name="Baker S.E."/>
            <person name="Bartholomew K.A."/>
            <person name="Coutinho P.M."/>
            <person name="Erdmann S."/>
            <person name="Fowler T.J."/>
            <person name="Gathman A.C."/>
            <person name="Lombard V."/>
            <person name="Henrissat B."/>
            <person name="Knabe N."/>
            <person name="Kuees U."/>
            <person name="Lilly W.W."/>
            <person name="Lindquist E."/>
            <person name="Lucas S."/>
            <person name="Magnuson J.K."/>
            <person name="Piumi F."/>
            <person name="Raudaskoski M."/>
            <person name="Salamov A."/>
            <person name="Schmutz J."/>
            <person name="Schwarze F.W.M.R."/>
            <person name="vanKuyk P.A."/>
            <person name="Horton J.S."/>
            <person name="Grigoriev I.V."/>
            <person name="Woesten H.A.B."/>
        </authorList>
    </citation>
    <scope>NUCLEOTIDE SEQUENCE [LARGE SCALE GENOMIC DNA]</scope>
    <source>
        <strain evidence="3">H4-8 / FGSC 9210</strain>
    </source>
</reference>
<organism evidence="3">
    <name type="scientific">Schizophyllum commune (strain H4-8 / FGSC 9210)</name>
    <name type="common">Split gill fungus</name>
    <dbReference type="NCBI Taxonomy" id="578458"/>
    <lineage>
        <taxon>Eukaryota</taxon>
        <taxon>Fungi</taxon>
        <taxon>Dikarya</taxon>
        <taxon>Basidiomycota</taxon>
        <taxon>Agaricomycotina</taxon>
        <taxon>Agaricomycetes</taxon>
        <taxon>Agaricomycetidae</taxon>
        <taxon>Agaricales</taxon>
        <taxon>Schizophyllaceae</taxon>
        <taxon>Schizophyllum</taxon>
    </lineage>
</organism>
<keyword evidence="1" id="KW-0812">Transmembrane</keyword>
<dbReference type="eggNOG" id="ENOG502RZ1N">
    <property type="taxonomic scope" value="Eukaryota"/>
</dbReference>
<dbReference type="AlphaFoldDB" id="D8PVX6"/>
<dbReference type="RefSeq" id="XP_003035845.1">
    <property type="nucleotide sequence ID" value="XM_003035799.1"/>
</dbReference>
<feature type="transmembrane region" description="Helical" evidence="1">
    <location>
        <begin position="6"/>
        <end position="23"/>
    </location>
</feature>
<keyword evidence="3" id="KW-1185">Reference proteome</keyword>
<dbReference type="VEuPathDB" id="FungiDB:SCHCODRAFT_02607222"/>
<dbReference type="GeneID" id="9595614"/>
<keyword evidence="1" id="KW-1133">Transmembrane helix</keyword>
<accession>D8PVX6</accession>
<evidence type="ECO:0008006" key="4">
    <source>
        <dbReference type="Google" id="ProtNLM"/>
    </source>
</evidence>
<dbReference type="OMA" id="AWGFEVG"/>
<dbReference type="HOGENOM" id="CLU_025462_3_0_1"/>
<evidence type="ECO:0000256" key="1">
    <source>
        <dbReference type="SAM" id="Phobius"/>
    </source>
</evidence>
<dbReference type="EMBL" id="GL377303">
    <property type="protein sequence ID" value="EFJ00943.1"/>
    <property type="molecule type" value="Genomic_DNA"/>
</dbReference>
<dbReference type="Pfam" id="PF11927">
    <property type="entry name" value="HODM_asu-like"/>
    <property type="match status" value="1"/>
</dbReference>
<evidence type="ECO:0000313" key="2">
    <source>
        <dbReference type="EMBL" id="EFJ00943.1"/>
    </source>
</evidence>
<proteinExistence type="predicted"/>
<gene>
    <name evidence="2" type="ORF">SCHCODRAFT_50827</name>
</gene>
<dbReference type="KEGG" id="scm:SCHCO_02607222"/>
<name>D8PVX6_SCHCM</name>
<sequence>MHALLLYGAPAALAAFIALFIALRRRRPSLPDYFALSGVPPPKPLPHFNVDTAKPRPYRPFRWAYFQHMALKKMEPDWWLELESTYRMRIAQRQALYATHVSLILGALPGSELACAELLQMVAQWLSVRYPNCFSLDPHTLLFQNHILGKEVCIKGVEGADALRVLLDHVPEDFALTLENEKTGLYHMCAGVVCSSVGWNAAGKMGKPLHEIHGPVPHYKERMQMSMDRYFKRMETEKPIQRGSWGLEVGEPLFLQESDPKFAERTHQDPNLTIDNVFLRVDWQTLRRLPRSRAIVFNFKALFTPLTDFRHEPYIPHLVRRILREGDAQIMNYKGTEHVLHKVLPELDVYAREQEEKGWVPRDWKERTLDEDPFYPGWEKHMTYAY</sequence>
<dbReference type="OrthoDB" id="5043642at2759"/>
<dbReference type="Proteomes" id="UP000007431">
    <property type="component" value="Unassembled WGS sequence"/>
</dbReference>
<dbReference type="STRING" id="578458.D8PVX6"/>
<evidence type="ECO:0000313" key="3">
    <source>
        <dbReference type="Proteomes" id="UP000007431"/>
    </source>
</evidence>